<organism evidence="2 3">
    <name type="scientific">Botryotinia fuckeliana (strain T4)</name>
    <name type="common">Noble rot fungus</name>
    <name type="synonym">Botrytis cinerea</name>
    <dbReference type="NCBI Taxonomy" id="999810"/>
    <lineage>
        <taxon>Eukaryota</taxon>
        <taxon>Fungi</taxon>
        <taxon>Dikarya</taxon>
        <taxon>Ascomycota</taxon>
        <taxon>Pezizomycotina</taxon>
        <taxon>Leotiomycetes</taxon>
        <taxon>Helotiales</taxon>
        <taxon>Sclerotiniaceae</taxon>
        <taxon>Botrytis</taxon>
    </lineage>
</organism>
<dbReference type="Proteomes" id="UP000008177">
    <property type="component" value="Unplaced contigs"/>
</dbReference>
<feature type="chain" id="PRO_5003440090" evidence="1">
    <location>
        <begin position="22"/>
        <end position="65"/>
    </location>
</feature>
<evidence type="ECO:0000313" key="2">
    <source>
        <dbReference type="EMBL" id="CCD42630.1"/>
    </source>
</evidence>
<dbReference type="InParanoid" id="G2XP24"/>
<dbReference type="AlphaFoldDB" id="G2XP24"/>
<feature type="signal peptide" evidence="1">
    <location>
        <begin position="1"/>
        <end position="21"/>
    </location>
</feature>
<dbReference type="EMBL" id="FQ790247">
    <property type="protein sequence ID" value="CCD42630.1"/>
    <property type="molecule type" value="Genomic_DNA"/>
</dbReference>
<sequence length="65" mass="6936">MPASDVHRCIALLSLSELLSTALILSSNHQVITKFDSNLSTTPKAEFVSASGLIVEKTYNSRGTA</sequence>
<evidence type="ECO:0000256" key="1">
    <source>
        <dbReference type="SAM" id="SignalP"/>
    </source>
</evidence>
<evidence type="ECO:0000313" key="3">
    <source>
        <dbReference type="Proteomes" id="UP000008177"/>
    </source>
</evidence>
<protein>
    <submittedName>
        <fullName evidence="2">Uncharacterized protein</fullName>
    </submittedName>
</protein>
<gene>
    <name evidence="2" type="ORF">BofuT4_uP074320.1</name>
</gene>
<name>G2XP24_BOTF4</name>
<dbReference type="HOGENOM" id="CLU_2849397_0_0_1"/>
<proteinExistence type="predicted"/>
<accession>G2XP24</accession>
<keyword evidence="1" id="KW-0732">Signal</keyword>
<reference evidence="3" key="1">
    <citation type="journal article" date="2011" name="PLoS Genet.">
        <title>Genomic analysis of the necrotrophic fungal pathogens Sclerotinia sclerotiorum and Botrytis cinerea.</title>
        <authorList>
            <person name="Amselem J."/>
            <person name="Cuomo C.A."/>
            <person name="van Kan J.A."/>
            <person name="Viaud M."/>
            <person name="Benito E.P."/>
            <person name="Couloux A."/>
            <person name="Coutinho P.M."/>
            <person name="de Vries R.P."/>
            <person name="Dyer P.S."/>
            <person name="Fillinger S."/>
            <person name="Fournier E."/>
            <person name="Gout L."/>
            <person name="Hahn M."/>
            <person name="Kohn L."/>
            <person name="Lapalu N."/>
            <person name="Plummer K.M."/>
            <person name="Pradier J.M."/>
            <person name="Quevillon E."/>
            <person name="Sharon A."/>
            <person name="Simon A."/>
            <person name="ten Have A."/>
            <person name="Tudzynski B."/>
            <person name="Tudzynski P."/>
            <person name="Wincker P."/>
            <person name="Andrew M."/>
            <person name="Anthouard V."/>
            <person name="Beever R.E."/>
            <person name="Beffa R."/>
            <person name="Benoit I."/>
            <person name="Bouzid O."/>
            <person name="Brault B."/>
            <person name="Chen Z."/>
            <person name="Choquer M."/>
            <person name="Collemare J."/>
            <person name="Cotton P."/>
            <person name="Danchin E.G."/>
            <person name="Da Silva C."/>
            <person name="Gautier A."/>
            <person name="Giraud C."/>
            <person name="Giraud T."/>
            <person name="Gonzalez C."/>
            <person name="Grossetete S."/>
            <person name="Guldener U."/>
            <person name="Henrissat B."/>
            <person name="Howlett B.J."/>
            <person name="Kodira C."/>
            <person name="Kretschmer M."/>
            <person name="Lappartient A."/>
            <person name="Leroch M."/>
            <person name="Levis C."/>
            <person name="Mauceli E."/>
            <person name="Neuveglise C."/>
            <person name="Oeser B."/>
            <person name="Pearson M."/>
            <person name="Poulain J."/>
            <person name="Poussereau N."/>
            <person name="Quesneville H."/>
            <person name="Rascle C."/>
            <person name="Schumacher J."/>
            <person name="Segurens B."/>
            <person name="Sexton A."/>
            <person name="Silva E."/>
            <person name="Sirven C."/>
            <person name="Soanes D.M."/>
            <person name="Talbot N.J."/>
            <person name="Templeton M."/>
            <person name="Yandava C."/>
            <person name="Yarden O."/>
            <person name="Zeng Q."/>
            <person name="Rollins J.A."/>
            <person name="Lebrun M.H."/>
            <person name="Dickman M."/>
        </authorList>
    </citation>
    <scope>NUCLEOTIDE SEQUENCE [LARGE SCALE GENOMIC DNA]</scope>
    <source>
        <strain evidence="3">T4</strain>
    </source>
</reference>